<dbReference type="InterPro" id="IPR000436">
    <property type="entry name" value="Sushi_SCR_CCP_dom"/>
</dbReference>
<reference evidence="8 9" key="1">
    <citation type="submission" date="2024-02" db="EMBL/GenBank/DDBJ databases">
        <authorList>
            <person name="Daric V."/>
            <person name="Darras S."/>
        </authorList>
    </citation>
    <scope>NUCLEOTIDE SEQUENCE [LARGE SCALE GENOMIC DNA]</scope>
</reference>
<evidence type="ECO:0000313" key="9">
    <source>
        <dbReference type="Proteomes" id="UP001642483"/>
    </source>
</evidence>
<dbReference type="Pfam" id="PF00084">
    <property type="entry name" value="Sushi"/>
    <property type="match status" value="1"/>
</dbReference>
<keyword evidence="9" id="KW-1185">Reference proteome</keyword>
<keyword evidence="4" id="KW-0325">Glycoprotein</keyword>
<dbReference type="InterPro" id="IPR050350">
    <property type="entry name" value="Compl-Cell_Adhes-Reg"/>
</dbReference>
<dbReference type="SUPFAM" id="SSF57535">
    <property type="entry name" value="Complement control module/SCR domain"/>
    <property type="match status" value="3"/>
</dbReference>
<keyword evidence="2" id="KW-0677">Repeat</keyword>
<dbReference type="Proteomes" id="UP001642483">
    <property type="component" value="Unassembled WGS sequence"/>
</dbReference>
<evidence type="ECO:0000259" key="7">
    <source>
        <dbReference type="PROSITE" id="PS50923"/>
    </source>
</evidence>
<comment type="caution">
    <text evidence="8">The sequence shown here is derived from an EMBL/GenBank/DDBJ whole genome shotgun (WGS) entry which is preliminary data.</text>
</comment>
<evidence type="ECO:0000256" key="5">
    <source>
        <dbReference type="PROSITE-ProRule" id="PRU00302"/>
    </source>
</evidence>
<evidence type="ECO:0000256" key="4">
    <source>
        <dbReference type="ARBA" id="ARBA00023180"/>
    </source>
</evidence>
<dbReference type="EMBL" id="CAWYQH010000013">
    <property type="protein sequence ID" value="CAK8674583.1"/>
    <property type="molecule type" value="Genomic_DNA"/>
</dbReference>
<feature type="domain" description="Sushi" evidence="7">
    <location>
        <begin position="136"/>
        <end position="190"/>
    </location>
</feature>
<keyword evidence="1 5" id="KW-0768">Sushi</keyword>
<dbReference type="SMART" id="SM00032">
    <property type="entry name" value="CCP"/>
    <property type="match status" value="3"/>
</dbReference>
<proteinExistence type="predicted"/>
<feature type="coiled-coil region" evidence="6">
    <location>
        <begin position="408"/>
        <end position="435"/>
    </location>
</feature>
<name>A0ABP0F8Z4_CLALP</name>
<dbReference type="PANTHER" id="PTHR19325">
    <property type="entry name" value="COMPLEMENT COMPONENT-RELATED SUSHI DOMAIN-CONTAINING"/>
    <property type="match status" value="1"/>
</dbReference>
<evidence type="ECO:0000313" key="8">
    <source>
        <dbReference type="EMBL" id="CAK8674583.1"/>
    </source>
</evidence>
<dbReference type="Gene3D" id="2.10.70.10">
    <property type="entry name" value="Complement Module, domain 1"/>
    <property type="match status" value="3"/>
</dbReference>
<keyword evidence="6" id="KW-0175">Coiled coil</keyword>
<comment type="caution">
    <text evidence="5">Lacks conserved residue(s) required for the propagation of feature annotation.</text>
</comment>
<protein>
    <recommendedName>
        <fullName evidence="7">Sushi domain-containing protein</fullName>
    </recommendedName>
</protein>
<dbReference type="CDD" id="cd00033">
    <property type="entry name" value="CCP"/>
    <property type="match status" value="2"/>
</dbReference>
<sequence>MNGNKIKSIPPGTICGFSCRNRYILSGSTSTKCVVGPSPTQARWNTRTPTCVPNPQCNEMQAPEFGTKVCTQDGPLVDVGRKCNFECNKRFKLIGSMESQCVKDAGPLKAYFDNDPPVCKRNPICKMIAALLHGNKSCNASEKLAVRPGTYCSFYCDPGYFLFGKNESTCTEARNPVDSAFNNPTPKCNRGNISLGLFWNRISLLSNDIISVIPRWYNYVYDHPNTPQTRIFDGGDNMYDLGNLVRFYEDSTVPENPLPYNSELIGSTFHLQVGGTTHPFMMLAWITNKNRTRHSYIIDVRSNTGADGGGSIAIYNGNLTEGSATLEYHSFQIHGASDPSICEVYFTMYSQAKWGSIPGQGFDVAAFSARTDPTSNTVVLSGTPSNVLMGYMLLSRISGGLITRSEVQRTLLRLMQRLQGQASNLEELKSKVVNQTLDAIKRSNPDLTTSYHNWYNYTYDGGVNFIEDGDNDMYDGANRIYIYEDGSLEIAQLLYNQLYKSSNFEFQSSAGEPFISILWISNDNNRTLNITLQVKGDAGAAGYGVITNLSGKLTSGDYRMSYHVFEIHETFSRPPICEVYFAVHNTAVSTQSLKGYIENRKLGKLILRANEM</sequence>
<dbReference type="PANTHER" id="PTHR19325:SF567">
    <property type="entry name" value="SUSHI, VON WILLEBRAND FACTOR TYPE A, EGF AND PENTRAXIN DOMAIN-CONTAINING PROTEIN 1-LIKE"/>
    <property type="match status" value="1"/>
</dbReference>
<evidence type="ECO:0000256" key="6">
    <source>
        <dbReference type="SAM" id="Coils"/>
    </source>
</evidence>
<evidence type="ECO:0000256" key="3">
    <source>
        <dbReference type="ARBA" id="ARBA00023157"/>
    </source>
</evidence>
<accession>A0ABP0F8Z4</accession>
<dbReference type="PROSITE" id="PS50923">
    <property type="entry name" value="SUSHI"/>
    <property type="match status" value="2"/>
</dbReference>
<dbReference type="InterPro" id="IPR035976">
    <property type="entry name" value="Sushi/SCR/CCP_sf"/>
</dbReference>
<keyword evidence="3" id="KW-1015">Disulfide bond</keyword>
<evidence type="ECO:0000256" key="1">
    <source>
        <dbReference type="ARBA" id="ARBA00022659"/>
    </source>
</evidence>
<feature type="domain" description="Sushi" evidence="7">
    <location>
        <begin position="1"/>
        <end position="53"/>
    </location>
</feature>
<organism evidence="8 9">
    <name type="scientific">Clavelina lepadiformis</name>
    <name type="common">Light-bulb sea squirt</name>
    <name type="synonym">Ascidia lepadiformis</name>
    <dbReference type="NCBI Taxonomy" id="159417"/>
    <lineage>
        <taxon>Eukaryota</taxon>
        <taxon>Metazoa</taxon>
        <taxon>Chordata</taxon>
        <taxon>Tunicata</taxon>
        <taxon>Ascidiacea</taxon>
        <taxon>Aplousobranchia</taxon>
        <taxon>Clavelinidae</taxon>
        <taxon>Clavelina</taxon>
    </lineage>
</organism>
<evidence type="ECO:0000256" key="2">
    <source>
        <dbReference type="ARBA" id="ARBA00022737"/>
    </source>
</evidence>
<gene>
    <name evidence="8" type="ORF">CVLEPA_LOCUS4270</name>
</gene>